<accession>A0A0V1HCR9</accession>
<organism evidence="1 2">
    <name type="scientific">Trichinella zimbabwensis</name>
    <dbReference type="NCBI Taxonomy" id="268475"/>
    <lineage>
        <taxon>Eukaryota</taxon>
        <taxon>Metazoa</taxon>
        <taxon>Ecdysozoa</taxon>
        <taxon>Nematoda</taxon>
        <taxon>Enoplea</taxon>
        <taxon>Dorylaimia</taxon>
        <taxon>Trichinellida</taxon>
        <taxon>Trichinellidae</taxon>
        <taxon>Trichinella</taxon>
    </lineage>
</organism>
<keyword evidence="2" id="KW-1185">Reference proteome</keyword>
<comment type="caution">
    <text evidence="1">The sequence shown here is derived from an EMBL/GenBank/DDBJ whole genome shotgun (WGS) entry which is preliminary data.</text>
</comment>
<dbReference type="OrthoDB" id="5916333at2759"/>
<dbReference type="Proteomes" id="UP000055024">
    <property type="component" value="Unassembled WGS sequence"/>
</dbReference>
<evidence type="ECO:0000313" key="2">
    <source>
        <dbReference type="Proteomes" id="UP000055024"/>
    </source>
</evidence>
<sequence length="103" mass="11836">MNEDVNADEPYTAWILQQKAPDEHVRQKERNGADIAKPKSHPEKIIIIVRFANSIVPIESDEYHLPKAGKVTELAQPSHNTFFNRFISEMAQQNYRSAKANVY</sequence>
<dbReference type="EMBL" id="JYDP01000088">
    <property type="protein sequence ID" value="KRZ08353.1"/>
    <property type="molecule type" value="Genomic_DNA"/>
</dbReference>
<gene>
    <name evidence="1" type="ORF">T11_18243</name>
</gene>
<reference evidence="1 2" key="1">
    <citation type="submission" date="2015-01" db="EMBL/GenBank/DDBJ databases">
        <title>Evolution of Trichinella species and genotypes.</title>
        <authorList>
            <person name="Korhonen P.K."/>
            <person name="Edoardo P."/>
            <person name="Giuseppe L.R."/>
            <person name="Gasser R.B."/>
        </authorList>
    </citation>
    <scope>NUCLEOTIDE SEQUENCE [LARGE SCALE GENOMIC DNA]</scope>
    <source>
        <strain evidence="1">ISS1029</strain>
    </source>
</reference>
<protein>
    <submittedName>
        <fullName evidence="1">Uncharacterized protein</fullName>
    </submittedName>
</protein>
<dbReference type="AlphaFoldDB" id="A0A0V1HCR9"/>
<proteinExistence type="predicted"/>
<name>A0A0V1HCR9_9BILA</name>
<evidence type="ECO:0000313" key="1">
    <source>
        <dbReference type="EMBL" id="KRZ08353.1"/>
    </source>
</evidence>